<dbReference type="PANTHER" id="PTHR19134:SF449">
    <property type="entry name" value="TYROSINE-PROTEIN PHOSPHATASE 1"/>
    <property type="match status" value="1"/>
</dbReference>
<dbReference type="PROSITE" id="PS00383">
    <property type="entry name" value="TYR_PHOSPHATASE_1"/>
    <property type="match status" value="1"/>
</dbReference>
<comment type="similarity">
    <text evidence="1">Belongs to the protein-tyrosine phosphatase family. Non-receptor class subfamily.</text>
</comment>
<feature type="domain" description="Tyrosine-protein phosphatase" evidence="2">
    <location>
        <begin position="15"/>
        <end position="296"/>
    </location>
</feature>
<protein>
    <submittedName>
        <fullName evidence="4">DEKNAAC103400</fullName>
    </submittedName>
</protein>
<keyword evidence="5" id="KW-1185">Reference proteome</keyword>
<dbReference type="SMART" id="SM00404">
    <property type="entry name" value="PTPc_motif"/>
    <property type="match status" value="1"/>
</dbReference>
<dbReference type="Pfam" id="PF00102">
    <property type="entry name" value="Y_phosphatase"/>
    <property type="match status" value="1"/>
</dbReference>
<dbReference type="PROSITE" id="PS50055">
    <property type="entry name" value="TYR_PHOSPHATASE_PTP"/>
    <property type="match status" value="1"/>
</dbReference>
<dbReference type="STRING" id="13370.A0A448YNP8"/>
<dbReference type="GO" id="GO:0004725">
    <property type="term" value="F:protein tyrosine phosphatase activity"/>
    <property type="evidence" value="ECO:0007669"/>
    <property type="project" value="InterPro"/>
</dbReference>
<dbReference type="CDD" id="cd18533">
    <property type="entry name" value="PTP_fungal"/>
    <property type="match status" value="1"/>
</dbReference>
<dbReference type="InterPro" id="IPR000387">
    <property type="entry name" value="Tyr_Pase_dom"/>
</dbReference>
<dbReference type="InParanoid" id="A0A448YNP8"/>
<dbReference type="SMART" id="SM00194">
    <property type="entry name" value="PTPc"/>
    <property type="match status" value="1"/>
</dbReference>
<dbReference type="OrthoDB" id="10253954at2759"/>
<dbReference type="EMBL" id="CAACVR010000023">
    <property type="protein sequence ID" value="VEU22562.1"/>
    <property type="molecule type" value="Genomic_DNA"/>
</dbReference>
<accession>A0A448YNP8</accession>
<dbReference type="InterPro" id="IPR029021">
    <property type="entry name" value="Prot-tyrosine_phosphatase-like"/>
</dbReference>
<dbReference type="InterPro" id="IPR050348">
    <property type="entry name" value="Protein-Tyr_Phosphatase"/>
</dbReference>
<gene>
    <name evidence="4" type="ORF">BRENAR_LOCUS3293</name>
</gene>
<dbReference type="FunCoup" id="A0A448YNP8">
    <property type="interactions" value="931"/>
</dbReference>
<reference evidence="4 5" key="1">
    <citation type="submission" date="2018-12" db="EMBL/GenBank/DDBJ databases">
        <authorList>
            <person name="Tiukova I."/>
            <person name="Dainat J."/>
        </authorList>
    </citation>
    <scope>NUCLEOTIDE SEQUENCE [LARGE SCALE GENOMIC DNA]</scope>
</reference>
<dbReference type="InterPro" id="IPR016130">
    <property type="entry name" value="Tyr_Pase_AS"/>
</dbReference>
<dbReference type="PROSITE" id="PS50056">
    <property type="entry name" value="TYR_PHOSPHATASE_2"/>
    <property type="match status" value="1"/>
</dbReference>
<evidence type="ECO:0000313" key="4">
    <source>
        <dbReference type="EMBL" id="VEU22562.1"/>
    </source>
</evidence>
<sequence length="304" mass="36349">MKSTPEFLHQPIKIIGEKYRRIENEEHRRLVKSFDPTAVSSYSLRDGLASKDKNRYSDVIPYDFNRVKLDKGDQYINASYIQLGIGKDTGIANYIATQGPIFETASDFWRMCDQVCKKRIVIVMVTPLFEKNREKCYKYWNDTDFDVFDEEGDKLIQLKLIEKRYSDRGHFRVTRWETDRGKEVVHFYYDEWEDFSRPSSHEHILELIKEVNEARENEEGREEDPLIVHCSAGVGRTGTFITIDYFLSHCMEHREKWNEEGTDPVEDIVRNLRKQRMMMVQRPQQLQFVYDTIREYWEEPSKLR</sequence>
<evidence type="ECO:0000313" key="5">
    <source>
        <dbReference type="Proteomes" id="UP000290900"/>
    </source>
</evidence>
<dbReference type="PANTHER" id="PTHR19134">
    <property type="entry name" value="RECEPTOR-TYPE TYROSINE-PROTEIN PHOSPHATASE"/>
    <property type="match status" value="1"/>
</dbReference>
<feature type="domain" description="Tyrosine specific protein phosphatases" evidence="3">
    <location>
        <begin position="202"/>
        <end position="287"/>
    </location>
</feature>
<name>A0A448YNP8_BRENA</name>
<dbReference type="AlphaFoldDB" id="A0A448YNP8"/>
<dbReference type="InterPro" id="IPR003595">
    <property type="entry name" value="Tyr_Pase_cat"/>
</dbReference>
<dbReference type="Gene3D" id="3.90.190.10">
    <property type="entry name" value="Protein tyrosine phosphatase superfamily"/>
    <property type="match status" value="1"/>
</dbReference>
<evidence type="ECO:0000259" key="2">
    <source>
        <dbReference type="PROSITE" id="PS50055"/>
    </source>
</evidence>
<evidence type="ECO:0000256" key="1">
    <source>
        <dbReference type="ARBA" id="ARBA00009649"/>
    </source>
</evidence>
<dbReference type="PRINTS" id="PR00700">
    <property type="entry name" value="PRTYPHPHTASE"/>
</dbReference>
<dbReference type="InterPro" id="IPR000242">
    <property type="entry name" value="PTP_cat"/>
</dbReference>
<evidence type="ECO:0000259" key="3">
    <source>
        <dbReference type="PROSITE" id="PS50056"/>
    </source>
</evidence>
<dbReference type="Proteomes" id="UP000290900">
    <property type="component" value="Unassembled WGS sequence"/>
</dbReference>
<dbReference type="SUPFAM" id="SSF52799">
    <property type="entry name" value="(Phosphotyrosine protein) phosphatases II"/>
    <property type="match status" value="1"/>
</dbReference>
<organism evidence="4 5">
    <name type="scientific">Brettanomyces naardenensis</name>
    <name type="common">Yeast</name>
    <dbReference type="NCBI Taxonomy" id="13370"/>
    <lineage>
        <taxon>Eukaryota</taxon>
        <taxon>Fungi</taxon>
        <taxon>Dikarya</taxon>
        <taxon>Ascomycota</taxon>
        <taxon>Saccharomycotina</taxon>
        <taxon>Pichiomycetes</taxon>
        <taxon>Pichiales</taxon>
        <taxon>Pichiaceae</taxon>
        <taxon>Brettanomyces</taxon>
    </lineage>
</organism>
<proteinExistence type="inferred from homology"/>